<keyword evidence="2" id="KW-0812">Transmembrane</keyword>
<sequence>MKKGYSGNQGAALPAVIMITTLLMILAGIFIQVAHQERQSSADEVNMTKALYLADAGVELTLQELQDLEWGWSKTEGKVFYLNNDDPKQEVEIKYLPETSGAEKWDFESTGKYKDQEGRLLSAKILSATVQKSLTPQTYIEERSFTAGVDLGNEDLAGTYYHQGDLTLSGIYRGRWLIAVDGNVTIEGDLKPPDPWQEYKKKDPGPGESPEVKHNVFLIISSGTVEVLPGSTGEKEVWTVIYAKNFIERRNSNTLGEITAGTVFREDPKKMKVEEQQVVEAFVQETKNPNDSFDLDYRAVLVRWREKYPVF</sequence>
<gene>
    <name evidence="3" type="ordered locus">Desru_3105</name>
</gene>
<evidence type="ECO:0000313" key="4">
    <source>
        <dbReference type="Proteomes" id="UP000009234"/>
    </source>
</evidence>
<accession>F6DUD1</accession>
<dbReference type="AlphaFoldDB" id="F6DUD1"/>
<keyword evidence="4" id="KW-1185">Reference proteome</keyword>
<reference evidence="4" key="1">
    <citation type="submission" date="2011-05" db="EMBL/GenBank/DDBJ databases">
        <title>Complete sequence of Desulfotomaculum ruminis DSM 2154.</title>
        <authorList>
            <person name="Lucas S."/>
            <person name="Copeland A."/>
            <person name="Lapidus A."/>
            <person name="Cheng J.-F."/>
            <person name="Goodwin L."/>
            <person name="Pitluck S."/>
            <person name="Lu M."/>
            <person name="Detter J.C."/>
            <person name="Han C."/>
            <person name="Tapia R."/>
            <person name="Land M."/>
            <person name="Hauser L."/>
            <person name="Kyrpides N."/>
            <person name="Ivanova N."/>
            <person name="Mikhailova N."/>
            <person name="Pagani I."/>
            <person name="Stams A.J.M."/>
            <person name="Plugge C.M."/>
            <person name="Muyzer G."/>
            <person name="Kuever J."/>
            <person name="Parshina S.N."/>
            <person name="Ivanova A.E."/>
            <person name="Nazina T.N."/>
            <person name="Brambilla E."/>
            <person name="Spring S."/>
            <person name="Klenk H.-P."/>
            <person name="Woyke T."/>
        </authorList>
    </citation>
    <scope>NUCLEOTIDE SEQUENCE [LARGE SCALE GENOMIC DNA]</scope>
    <source>
        <strain evidence="4">ATCC 23193 / DSM 2154 / NCIB 8452 / DL</strain>
    </source>
</reference>
<keyword evidence="2" id="KW-0472">Membrane</keyword>
<organism evidence="3 4">
    <name type="scientific">Desulforamulus ruminis (strain ATCC 23193 / DSM 2154 / NCIMB 8452 / DL)</name>
    <name type="common">Desulfotomaculum ruminis</name>
    <dbReference type="NCBI Taxonomy" id="696281"/>
    <lineage>
        <taxon>Bacteria</taxon>
        <taxon>Bacillati</taxon>
        <taxon>Bacillota</taxon>
        <taxon>Clostridia</taxon>
        <taxon>Eubacteriales</taxon>
        <taxon>Peptococcaceae</taxon>
        <taxon>Desulforamulus</taxon>
    </lineage>
</organism>
<dbReference type="STRING" id="696281.Desru_3105"/>
<evidence type="ECO:0000313" key="3">
    <source>
        <dbReference type="EMBL" id="AEG61316.1"/>
    </source>
</evidence>
<protein>
    <recommendedName>
        <fullName evidence="5">Type 4 fimbrial biogenesis protein PilX N-terminal domain-containing protein</fullName>
    </recommendedName>
</protein>
<keyword evidence="2" id="KW-1133">Transmembrane helix</keyword>
<evidence type="ECO:0000256" key="1">
    <source>
        <dbReference type="SAM" id="MobiDB-lite"/>
    </source>
</evidence>
<dbReference type="HOGENOM" id="CLU_908288_0_0_9"/>
<dbReference type="RefSeq" id="WP_013843067.1">
    <property type="nucleotide sequence ID" value="NC_015589.1"/>
</dbReference>
<feature type="transmembrane region" description="Helical" evidence="2">
    <location>
        <begin position="12"/>
        <end position="31"/>
    </location>
</feature>
<evidence type="ECO:0008006" key="5">
    <source>
        <dbReference type="Google" id="ProtNLM"/>
    </source>
</evidence>
<proteinExistence type="predicted"/>
<dbReference type="OrthoDB" id="1784713at2"/>
<evidence type="ECO:0000256" key="2">
    <source>
        <dbReference type="SAM" id="Phobius"/>
    </source>
</evidence>
<reference evidence="3 4" key="2">
    <citation type="journal article" date="2012" name="Stand. Genomic Sci.">
        <title>Complete genome sequence of the sulfate-reducing firmicute Desulfotomaculum ruminis type strain (DL(T)).</title>
        <authorList>
            <person name="Spring S."/>
            <person name="Visser M."/>
            <person name="Lu M."/>
            <person name="Copeland A."/>
            <person name="Lapidus A."/>
            <person name="Lucas S."/>
            <person name="Cheng J.F."/>
            <person name="Han C."/>
            <person name="Tapia R."/>
            <person name="Goodwin L.A."/>
            <person name="Pitluck S."/>
            <person name="Ivanova N."/>
            <person name="Land M."/>
            <person name="Hauser L."/>
            <person name="Larimer F."/>
            <person name="Rohde M."/>
            <person name="Goker M."/>
            <person name="Detter J.C."/>
            <person name="Kyrpides N.C."/>
            <person name="Woyke T."/>
            <person name="Schaap P.J."/>
            <person name="Plugge C.M."/>
            <person name="Muyzer G."/>
            <person name="Kuever J."/>
            <person name="Pereira I.A."/>
            <person name="Parshina S.N."/>
            <person name="Bernier-Latmani R."/>
            <person name="Stams A.J."/>
            <person name="Klenk H.P."/>
        </authorList>
    </citation>
    <scope>NUCLEOTIDE SEQUENCE [LARGE SCALE GENOMIC DNA]</scope>
    <source>
        <strain evidence="4">ATCC 23193 / DSM 2154 / NCIB 8452 / DL</strain>
    </source>
</reference>
<dbReference type="KEGG" id="dru:Desru_3105"/>
<feature type="region of interest" description="Disordered" evidence="1">
    <location>
        <begin position="189"/>
        <end position="209"/>
    </location>
</feature>
<dbReference type="EMBL" id="CP002780">
    <property type="protein sequence ID" value="AEG61316.1"/>
    <property type="molecule type" value="Genomic_DNA"/>
</dbReference>
<name>F6DUD1_DESRL</name>
<dbReference type="Proteomes" id="UP000009234">
    <property type="component" value="Chromosome"/>
</dbReference>